<organism evidence="1 2">
    <name type="scientific">Bosea thiooxidans</name>
    <dbReference type="NCBI Taxonomy" id="53254"/>
    <lineage>
        <taxon>Bacteria</taxon>
        <taxon>Pseudomonadati</taxon>
        <taxon>Pseudomonadota</taxon>
        <taxon>Alphaproteobacteria</taxon>
        <taxon>Hyphomicrobiales</taxon>
        <taxon>Boseaceae</taxon>
        <taxon>Bosea</taxon>
    </lineage>
</organism>
<accession>A0A0Q3KNV4</accession>
<evidence type="ECO:0000313" key="2">
    <source>
        <dbReference type="Proteomes" id="UP000051562"/>
    </source>
</evidence>
<reference evidence="1 2" key="1">
    <citation type="submission" date="2015-10" db="EMBL/GenBank/DDBJ databases">
        <title>Draft genome of Bosea thiooxidans.</title>
        <authorList>
            <person name="Wang X."/>
        </authorList>
    </citation>
    <scope>NUCLEOTIDE SEQUENCE [LARGE SCALE GENOMIC DNA]</scope>
    <source>
        <strain evidence="1 2">CGMCC 9174</strain>
    </source>
</reference>
<name>A0A0Q3KNV4_9HYPH</name>
<comment type="caution">
    <text evidence="1">The sequence shown here is derived from an EMBL/GenBank/DDBJ whole genome shotgun (WGS) entry which is preliminary data.</text>
</comment>
<dbReference type="AlphaFoldDB" id="A0A0Q3KNV4"/>
<evidence type="ECO:0000313" key="1">
    <source>
        <dbReference type="EMBL" id="KQK31371.1"/>
    </source>
</evidence>
<gene>
    <name evidence="1" type="ORF">ARD30_02900</name>
</gene>
<dbReference type="Proteomes" id="UP000051562">
    <property type="component" value="Unassembled WGS sequence"/>
</dbReference>
<dbReference type="EMBL" id="LMAR01000023">
    <property type="protein sequence ID" value="KQK31371.1"/>
    <property type="molecule type" value="Genomic_DNA"/>
</dbReference>
<keyword evidence="2" id="KW-1185">Reference proteome</keyword>
<sequence length="164" mass="17993">MADLAWHDIAARGKIINQGPGHAMASEDVEIGPTSKRRAELQPMGDGSRHDRICDKERDARQRPLDVAQDFARIEGDDWIGWKILVIARDGDRDLAERNPRPLNIISQLAESAAAGAIHGFCVSAVWEIKPFGKANFASQRCNAEMDPATGKFEGAYIAILTQS</sequence>
<protein>
    <submittedName>
        <fullName evidence="1">Uncharacterized protein</fullName>
    </submittedName>
</protein>
<proteinExistence type="predicted"/>